<feature type="region of interest" description="Disordered" evidence="1">
    <location>
        <begin position="81"/>
        <end position="116"/>
    </location>
</feature>
<keyword evidence="3" id="KW-1185">Reference proteome</keyword>
<reference evidence="2" key="1">
    <citation type="submission" date="2018-11" db="EMBL/GenBank/DDBJ databases">
        <authorList>
            <consortium name="Pathogen Informatics"/>
        </authorList>
    </citation>
    <scope>NUCLEOTIDE SEQUENCE</scope>
</reference>
<dbReference type="AlphaFoldDB" id="A0A448WZS0"/>
<proteinExistence type="predicted"/>
<dbReference type="Proteomes" id="UP000784294">
    <property type="component" value="Unassembled WGS sequence"/>
</dbReference>
<evidence type="ECO:0000313" key="3">
    <source>
        <dbReference type="Proteomes" id="UP000784294"/>
    </source>
</evidence>
<organism evidence="2 3">
    <name type="scientific">Protopolystoma xenopodis</name>
    <dbReference type="NCBI Taxonomy" id="117903"/>
    <lineage>
        <taxon>Eukaryota</taxon>
        <taxon>Metazoa</taxon>
        <taxon>Spiralia</taxon>
        <taxon>Lophotrochozoa</taxon>
        <taxon>Platyhelminthes</taxon>
        <taxon>Monogenea</taxon>
        <taxon>Polyopisthocotylea</taxon>
        <taxon>Polystomatidea</taxon>
        <taxon>Polystomatidae</taxon>
        <taxon>Protopolystoma</taxon>
    </lineage>
</organism>
<protein>
    <submittedName>
        <fullName evidence="2">Uncharacterized protein</fullName>
    </submittedName>
</protein>
<evidence type="ECO:0000313" key="2">
    <source>
        <dbReference type="EMBL" id="VEL24245.1"/>
    </source>
</evidence>
<name>A0A448WZS0_9PLAT</name>
<comment type="caution">
    <text evidence="2">The sequence shown here is derived from an EMBL/GenBank/DDBJ whole genome shotgun (WGS) entry which is preliminary data.</text>
</comment>
<dbReference type="EMBL" id="CAAALY010066680">
    <property type="protein sequence ID" value="VEL24245.1"/>
    <property type="molecule type" value="Genomic_DNA"/>
</dbReference>
<evidence type="ECO:0000256" key="1">
    <source>
        <dbReference type="SAM" id="MobiDB-lite"/>
    </source>
</evidence>
<gene>
    <name evidence="2" type="ORF">PXEA_LOCUS17685</name>
</gene>
<accession>A0A448WZS0</accession>
<sequence length="138" mass="15249">MLGAMMVLVPYIVYARCSSGRNRSHRLVTEPGHDSNQFGNGVGGACAVHRQETGRDVSETKADKLERDRVERKSWADLARGQPRVTFAREDSGDPPEWMGRTISAAPTPPPHRGKLEYDKTMAKQRPAAQAYEGAIKT</sequence>